<gene>
    <name evidence="2" type="ORF">FB45DRAFT_898353</name>
</gene>
<keyword evidence="1" id="KW-0732">Signal</keyword>
<feature type="chain" id="PRO_5041909603" description="Secreted protein" evidence="1">
    <location>
        <begin position="19"/>
        <end position="73"/>
    </location>
</feature>
<organism evidence="2 3">
    <name type="scientific">Roridomyces roridus</name>
    <dbReference type="NCBI Taxonomy" id="1738132"/>
    <lineage>
        <taxon>Eukaryota</taxon>
        <taxon>Fungi</taxon>
        <taxon>Dikarya</taxon>
        <taxon>Basidiomycota</taxon>
        <taxon>Agaricomycotina</taxon>
        <taxon>Agaricomycetes</taxon>
        <taxon>Agaricomycetidae</taxon>
        <taxon>Agaricales</taxon>
        <taxon>Marasmiineae</taxon>
        <taxon>Mycenaceae</taxon>
        <taxon>Roridomyces</taxon>
    </lineage>
</organism>
<proteinExistence type="predicted"/>
<keyword evidence="3" id="KW-1185">Reference proteome</keyword>
<dbReference type="EMBL" id="JARKIF010000003">
    <property type="protein sequence ID" value="KAJ7644632.1"/>
    <property type="molecule type" value="Genomic_DNA"/>
</dbReference>
<comment type="caution">
    <text evidence="2">The sequence shown here is derived from an EMBL/GenBank/DDBJ whole genome shotgun (WGS) entry which is preliminary data.</text>
</comment>
<feature type="signal peptide" evidence="1">
    <location>
        <begin position="1"/>
        <end position="18"/>
    </location>
</feature>
<evidence type="ECO:0008006" key="4">
    <source>
        <dbReference type="Google" id="ProtNLM"/>
    </source>
</evidence>
<accession>A0AAD7CBZ9</accession>
<dbReference type="AlphaFoldDB" id="A0AAD7CBZ9"/>
<evidence type="ECO:0000313" key="2">
    <source>
        <dbReference type="EMBL" id="KAJ7644632.1"/>
    </source>
</evidence>
<name>A0AAD7CBZ9_9AGAR</name>
<evidence type="ECO:0000313" key="3">
    <source>
        <dbReference type="Proteomes" id="UP001221142"/>
    </source>
</evidence>
<reference evidence="2" key="1">
    <citation type="submission" date="2023-03" db="EMBL/GenBank/DDBJ databases">
        <title>Massive genome expansion in bonnet fungi (Mycena s.s.) driven by repeated elements and novel gene families across ecological guilds.</title>
        <authorList>
            <consortium name="Lawrence Berkeley National Laboratory"/>
            <person name="Harder C.B."/>
            <person name="Miyauchi S."/>
            <person name="Viragh M."/>
            <person name="Kuo A."/>
            <person name="Thoen E."/>
            <person name="Andreopoulos B."/>
            <person name="Lu D."/>
            <person name="Skrede I."/>
            <person name="Drula E."/>
            <person name="Henrissat B."/>
            <person name="Morin E."/>
            <person name="Kohler A."/>
            <person name="Barry K."/>
            <person name="LaButti K."/>
            <person name="Morin E."/>
            <person name="Salamov A."/>
            <person name="Lipzen A."/>
            <person name="Mereny Z."/>
            <person name="Hegedus B."/>
            <person name="Baldrian P."/>
            <person name="Stursova M."/>
            <person name="Weitz H."/>
            <person name="Taylor A."/>
            <person name="Grigoriev I.V."/>
            <person name="Nagy L.G."/>
            <person name="Martin F."/>
            <person name="Kauserud H."/>
        </authorList>
    </citation>
    <scope>NUCLEOTIDE SEQUENCE</scope>
    <source>
        <strain evidence="2">9284</strain>
    </source>
</reference>
<protein>
    <recommendedName>
        <fullName evidence="4">Secreted protein</fullName>
    </recommendedName>
</protein>
<sequence>MLLARGSAFQCFLLLTAAQQHCALDPGEGILIVSLGYQGNFPIFHSPHCARDKVFRYSGEVNEVHCPIFGHVC</sequence>
<evidence type="ECO:0000256" key="1">
    <source>
        <dbReference type="SAM" id="SignalP"/>
    </source>
</evidence>
<dbReference type="Proteomes" id="UP001221142">
    <property type="component" value="Unassembled WGS sequence"/>
</dbReference>